<dbReference type="EMBL" id="BHYL01000253">
    <property type="protein sequence ID" value="GCD21239.1"/>
    <property type="molecule type" value="Genomic_DNA"/>
</dbReference>
<gene>
    <name evidence="3" type="ORF">CTKZ_28010</name>
</gene>
<accession>A0A401V2U6</accession>
<feature type="compositionally biased region" description="Basic and acidic residues" evidence="1">
    <location>
        <begin position="1"/>
        <end position="22"/>
    </location>
</feature>
<evidence type="ECO:0000313" key="3">
    <source>
        <dbReference type="EMBL" id="GCD21239.1"/>
    </source>
</evidence>
<evidence type="ECO:0000256" key="2">
    <source>
        <dbReference type="SAM" id="Phobius"/>
    </source>
</evidence>
<keyword evidence="2" id="KW-0812">Transmembrane</keyword>
<dbReference type="AlphaFoldDB" id="A0A401V2U6"/>
<sequence length="54" mass="6047">MPSDPPDHEPTGPDPSDERRTEPPSLFWRSRGYWLLLLVAAVVALGLTFASRLQ</sequence>
<name>A0A401V2U6_9CELL</name>
<evidence type="ECO:0000313" key="4">
    <source>
        <dbReference type="Proteomes" id="UP000288246"/>
    </source>
</evidence>
<protein>
    <submittedName>
        <fullName evidence="3">Uncharacterized protein</fullName>
    </submittedName>
</protein>
<keyword evidence="4" id="KW-1185">Reference proteome</keyword>
<reference evidence="3 4" key="1">
    <citation type="submission" date="2018-11" db="EMBL/GenBank/DDBJ databases">
        <title>Draft genome sequence of Cellulomonas takizawaensis strain TKZ-21.</title>
        <authorList>
            <person name="Yamamura H."/>
            <person name="Hayashi T."/>
            <person name="Hamada M."/>
            <person name="Serisawa Y."/>
            <person name="Matsuyama K."/>
            <person name="Nakagawa Y."/>
            <person name="Otoguro M."/>
            <person name="Yanagida F."/>
            <person name="Hayakawa M."/>
        </authorList>
    </citation>
    <scope>NUCLEOTIDE SEQUENCE [LARGE SCALE GENOMIC DNA]</scope>
    <source>
        <strain evidence="3 4">TKZ-21</strain>
    </source>
</reference>
<evidence type="ECO:0000256" key="1">
    <source>
        <dbReference type="SAM" id="MobiDB-lite"/>
    </source>
</evidence>
<dbReference type="Proteomes" id="UP000288246">
    <property type="component" value="Unassembled WGS sequence"/>
</dbReference>
<keyword evidence="2" id="KW-1133">Transmembrane helix</keyword>
<feature type="transmembrane region" description="Helical" evidence="2">
    <location>
        <begin position="32"/>
        <end position="50"/>
    </location>
</feature>
<feature type="region of interest" description="Disordered" evidence="1">
    <location>
        <begin position="1"/>
        <end position="23"/>
    </location>
</feature>
<proteinExistence type="predicted"/>
<organism evidence="3 4">
    <name type="scientific">Cellulomonas algicola</name>
    <dbReference type="NCBI Taxonomy" id="2071633"/>
    <lineage>
        <taxon>Bacteria</taxon>
        <taxon>Bacillati</taxon>
        <taxon>Actinomycetota</taxon>
        <taxon>Actinomycetes</taxon>
        <taxon>Micrococcales</taxon>
        <taxon>Cellulomonadaceae</taxon>
        <taxon>Cellulomonas</taxon>
    </lineage>
</organism>
<comment type="caution">
    <text evidence="3">The sequence shown here is derived from an EMBL/GenBank/DDBJ whole genome shotgun (WGS) entry which is preliminary data.</text>
</comment>
<keyword evidence="2" id="KW-0472">Membrane</keyword>
<dbReference type="RefSeq" id="WP_160142913.1">
    <property type="nucleotide sequence ID" value="NZ_BHYL01000253.1"/>
</dbReference>